<organism evidence="1 2">
    <name type="scientific">Ruegeria faecimaris</name>
    <dbReference type="NCBI Taxonomy" id="686389"/>
    <lineage>
        <taxon>Bacteria</taxon>
        <taxon>Pseudomonadati</taxon>
        <taxon>Pseudomonadota</taxon>
        <taxon>Alphaproteobacteria</taxon>
        <taxon>Rhodobacterales</taxon>
        <taxon>Roseobacteraceae</taxon>
        <taxon>Ruegeria</taxon>
    </lineage>
</organism>
<sequence length="313" mass="35725">MPDNVPSWGIVSTIRGSAPDILRFAAYHLDLGADRMYLYLDEPCPAAFNALNRHPRIEIRNCDEGYWSNRKRERPDKHQVRQTANASFTYRKAEVDWLAHIDLDEFLWPQSDLGVILAEIPQHIPAVRVRPIEPVGGTEDLYKAYIPAGQGRDGIVQALYPNFGGFVLAGFLSHVQGKLFVRKGLPKINFRIHNLFQDGEILPTKVELPQVDLCHRHAPDWDHWLAHYQFRFEKGSYQPGMSPNVPREQGGMNMNELLSWIEEEDGAHGLRAFYDEISGADQEVRTRLEKFGLIKHRPLDLDGKVAKHFPGST</sequence>
<accession>A0A521AWF4</accession>
<dbReference type="GO" id="GO:0016740">
    <property type="term" value="F:transferase activity"/>
    <property type="evidence" value="ECO:0007669"/>
    <property type="project" value="UniProtKB-KW"/>
</dbReference>
<protein>
    <submittedName>
        <fullName evidence="1">Glycosyl transferase family 2</fullName>
    </submittedName>
</protein>
<keyword evidence="1" id="KW-0808">Transferase</keyword>
<keyword evidence="2" id="KW-1185">Reference proteome</keyword>
<reference evidence="1 2" key="1">
    <citation type="submission" date="2017-05" db="EMBL/GenBank/DDBJ databases">
        <authorList>
            <person name="Varghese N."/>
            <person name="Submissions S."/>
        </authorList>
    </citation>
    <scope>NUCLEOTIDE SEQUENCE [LARGE SCALE GENOMIC DNA]</scope>
    <source>
        <strain evidence="1 2">DSM 28009</strain>
    </source>
</reference>
<dbReference type="AlphaFoldDB" id="A0A521AWF4"/>
<evidence type="ECO:0000313" key="2">
    <source>
        <dbReference type="Proteomes" id="UP000319555"/>
    </source>
</evidence>
<dbReference type="Proteomes" id="UP000319555">
    <property type="component" value="Unassembled WGS sequence"/>
</dbReference>
<proteinExistence type="predicted"/>
<dbReference type="RefSeq" id="WP_142633446.1">
    <property type="nucleotide sequence ID" value="NZ_FXTE01000001.1"/>
</dbReference>
<dbReference type="Pfam" id="PF13704">
    <property type="entry name" value="Glyco_tranf_2_4"/>
    <property type="match status" value="1"/>
</dbReference>
<dbReference type="EMBL" id="FXTE01000001">
    <property type="protein sequence ID" value="SMO39051.1"/>
    <property type="molecule type" value="Genomic_DNA"/>
</dbReference>
<dbReference type="OrthoDB" id="7203640at2"/>
<gene>
    <name evidence="1" type="ORF">SAMN06265380_101366</name>
</gene>
<evidence type="ECO:0000313" key="1">
    <source>
        <dbReference type="EMBL" id="SMO39051.1"/>
    </source>
</evidence>
<name>A0A521AWF4_9RHOB</name>